<evidence type="ECO:0000313" key="5">
    <source>
        <dbReference type="Proteomes" id="UP001516400"/>
    </source>
</evidence>
<evidence type="ECO:0000313" key="4">
    <source>
        <dbReference type="EMBL" id="KAL3283578.1"/>
    </source>
</evidence>
<gene>
    <name evidence="4" type="ORF">HHI36_006717</name>
</gene>
<dbReference type="AlphaFoldDB" id="A0ABD2NY86"/>
<organism evidence="4 5">
    <name type="scientific">Cryptolaemus montrouzieri</name>
    <dbReference type="NCBI Taxonomy" id="559131"/>
    <lineage>
        <taxon>Eukaryota</taxon>
        <taxon>Metazoa</taxon>
        <taxon>Ecdysozoa</taxon>
        <taxon>Arthropoda</taxon>
        <taxon>Hexapoda</taxon>
        <taxon>Insecta</taxon>
        <taxon>Pterygota</taxon>
        <taxon>Neoptera</taxon>
        <taxon>Endopterygota</taxon>
        <taxon>Coleoptera</taxon>
        <taxon>Polyphaga</taxon>
        <taxon>Cucujiformia</taxon>
        <taxon>Coccinelloidea</taxon>
        <taxon>Coccinellidae</taxon>
        <taxon>Scymninae</taxon>
        <taxon>Scymnini</taxon>
        <taxon>Cryptolaemus</taxon>
    </lineage>
</organism>
<dbReference type="SMART" id="SM00672">
    <property type="entry name" value="CAP10"/>
    <property type="match status" value="1"/>
</dbReference>
<reference evidence="4 5" key="1">
    <citation type="journal article" date="2021" name="BMC Biol.">
        <title>Horizontally acquired antibacterial genes associated with adaptive radiation of ladybird beetles.</title>
        <authorList>
            <person name="Li H.S."/>
            <person name="Tang X.F."/>
            <person name="Huang Y.H."/>
            <person name="Xu Z.Y."/>
            <person name="Chen M.L."/>
            <person name="Du X.Y."/>
            <person name="Qiu B.Y."/>
            <person name="Chen P.T."/>
            <person name="Zhang W."/>
            <person name="Slipinski A."/>
            <person name="Escalona H.E."/>
            <person name="Waterhouse R.M."/>
            <person name="Zwick A."/>
            <person name="Pang H."/>
        </authorList>
    </citation>
    <scope>NUCLEOTIDE SEQUENCE [LARGE SCALE GENOMIC DNA]</scope>
    <source>
        <strain evidence="4">SYSU2018</strain>
    </source>
</reference>
<dbReference type="InterPro" id="IPR051091">
    <property type="entry name" value="O-Glucosyltr/Glycosyltrsf_90"/>
</dbReference>
<dbReference type="InterPro" id="IPR006598">
    <property type="entry name" value="CAP10"/>
</dbReference>
<name>A0ABD2NY86_9CUCU</name>
<dbReference type="EMBL" id="JABFTP020000144">
    <property type="protein sequence ID" value="KAL3283578.1"/>
    <property type="molecule type" value="Genomic_DNA"/>
</dbReference>
<comment type="caution">
    <text evidence="4">The sequence shown here is derived from an EMBL/GenBank/DDBJ whole genome shotgun (WGS) entry which is preliminary data.</text>
</comment>
<dbReference type="PANTHER" id="PTHR12203">
    <property type="entry name" value="KDEL LYS-ASP-GLU-LEU CONTAINING - RELATED"/>
    <property type="match status" value="1"/>
</dbReference>
<accession>A0ABD2NY86</accession>
<comment type="function">
    <text evidence="2">Protein O-glucosyltransferase. Catalyzes the reaction that attaches glucose through an O-glycosidic linkage to a conserved serine residue found in the consensus sequence C-X-S-X-[PA]-C in epidermal growth factor-like repeats. Regulates Notch signaling by glucosylating Notch in the ER, glucosylation is required for the correct folding and cleavage of Notch.</text>
</comment>
<evidence type="ECO:0000256" key="2">
    <source>
        <dbReference type="ARBA" id="ARBA00045690"/>
    </source>
</evidence>
<dbReference type="GO" id="GO:0005788">
    <property type="term" value="C:endoplasmic reticulum lumen"/>
    <property type="evidence" value="ECO:0007669"/>
    <property type="project" value="UniProtKB-SubCell"/>
</dbReference>
<keyword evidence="5" id="KW-1185">Reference proteome</keyword>
<evidence type="ECO:0000259" key="3">
    <source>
        <dbReference type="SMART" id="SM00672"/>
    </source>
</evidence>
<dbReference type="Proteomes" id="UP001516400">
    <property type="component" value="Unassembled WGS sequence"/>
</dbReference>
<feature type="domain" description="Glycosyl transferase CAP10" evidence="3">
    <location>
        <begin position="15"/>
        <end position="247"/>
    </location>
</feature>
<proteinExistence type="predicted"/>
<evidence type="ECO:0000256" key="1">
    <source>
        <dbReference type="ARBA" id="ARBA00004319"/>
    </source>
</evidence>
<dbReference type="PANTHER" id="PTHR12203:SF122">
    <property type="entry name" value="GLYCOSYL TRANSFERASE CAP10 DOMAIN-CONTAINING PROTEIN"/>
    <property type="match status" value="1"/>
</dbReference>
<comment type="subcellular location">
    <subcellularLocation>
        <location evidence="1">Endoplasmic reticulum lumen</location>
    </subcellularLocation>
</comment>
<protein>
    <recommendedName>
        <fullName evidence="3">Glycosyl transferase CAP10 domain-containing protein</fullName>
    </recommendedName>
</protein>
<dbReference type="Pfam" id="PF05686">
    <property type="entry name" value="Glyco_transf_90"/>
    <property type="match status" value="1"/>
</dbReference>
<sequence length="247" mass="29179">MFMDSLLLSLNRKAILPDMEFFVNLGDWPLVLKDYKGTSNRTFPIFSWCGSTDSLDIVMPTYDITESTLENMGRVMLDMLSVQGNAKEQWDKRVAKAFWRGRDSSRERLKLIDISRKYPDIFNCSLTNFFFFRDEEKIYGPKSDHVSFYSFFDYKYQLGLDGTVAAYRFPYLLAGGSLVFKQESKYYEHFYNDLVPYVHYVPIKNNLDDLVEKIQWAIDHDEEAKKLLKMVDYFPMKICYQKCILLL</sequence>